<evidence type="ECO:0000256" key="8">
    <source>
        <dbReference type="ARBA" id="ARBA00023034"/>
    </source>
</evidence>
<keyword evidence="4" id="KW-0813">Transport</keyword>
<feature type="compositionally biased region" description="Polar residues" evidence="14">
    <location>
        <begin position="675"/>
        <end position="694"/>
    </location>
</feature>
<keyword evidence="10" id="KW-0206">Cytoskeleton</keyword>
<evidence type="ECO:0000256" key="11">
    <source>
        <dbReference type="ARBA" id="ARBA00059999"/>
    </source>
</evidence>
<evidence type="ECO:0000256" key="12">
    <source>
        <dbReference type="ARBA" id="ARBA00069408"/>
    </source>
</evidence>
<evidence type="ECO:0000256" key="5">
    <source>
        <dbReference type="ARBA" id="ARBA00022490"/>
    </source>
</evidence>
<keyword evidence="7" id="KW-0653">Protein transport</keyword>
<keyword evidence="17" id="KW-1185">Reference proteome</keyword>
<dbReference type="InterPro" id="IPR008636">
    <property type="entry name" value="Hook_C"/>
</dbReference>
<keyword evidence="6" id="KW-0493">Microtubule</keyword>
<dbReference type="SUPFAM" id="SSF116907">
    <property type="entry name" value="Hook domain"/>
    <property type="match status" value="1"/>
</dbReference>
<dbReference type="GO" id="GO:0051959">
    <property type="term" value="F:dynein light intermediate chain binding"/>
    <property type="evidence" value="ECO:0007669"/>
    <property type="project" value="TreeGrafter"/>
</dbReference>
<dbReference type="AlphaFoldDB" id="A0A667WX14"/>
<dbReference type="PROSITE" id="PS50021">
    <property type="entry name" value="CH"/>
    <property type="match status" value="1"/>
</dbReference>
<dbReference type="GO" id="GO:0030705">
    <property type="term" value="P:cytoskeleton-dependent intracellular transport"/>
    <property type="evidence" value="ECO:0007669"/>
    <property type="project" value="InterPro"/>
</dbReference>
<dbReference type="Gene3D" id="1.10.418.10">
    <property type="entry name" value="Calponin-like domain"/>
    <property type="match status" value="1"/>
</dbReference>
<dbReference type="GO" id="GO:0005813">
    <property type="term" value="C:centrosome"/>
    <property type="evidence" value="ECO:0007669"/>
    <property type="project" value="TreeGrafter"/>
</dbReference>
<keyword evidence="8" id="KW-0333">Golgi apparatus</keyword>
<dbReference type="FunFam" id="1.10.418.10:FF:000215">
    <property type="entry name" value="Protein Hook homolog 3"/>
    <property type="match status" value="1"/>
</dbReference>
<dbReference type="GO" id="GO:0015031">
    <property type="term" value="P:protein transport"/>
    <property type="evidence" value="ECO:0007669"/>
    <property type="project" value="UniProtKB-KW"/>
</dbReference>
<evidence type="ECO:0000256" key="3">
    <source>
        <dbReference type="ARBA" id="ARBA00006946"/>
    </source>
</evidence>
<organism evidence="16 17">
    <name type="scientific">Myripristis murdjan</name>
    <name type="common">pinecone soldierfish</name>
    <dbReference type="NCBI Taxonomy" id="586833"/>
    <lineage>
        <taxon>Eukaryota</taxon>
        <taxon>Metazoa</taxon>
        <taxon>Chordata</taxon>
        <taxon>Craniata</taxon>
        <taxon>Vertebrata</taxon>
        <taxon>Euteleostomi</taxon>
        <taxon>Actinopterygii</taxon>
        <taxon>Neopterygii</taxon>
        <taxon>Teleostei</taxon>
        <taxon>Neoteleostei</taxon>
        <taxon>Acanthomorphata</taxon>
        <taxon>Holocentriformes</taxon>
        <taxon>Holocentridae</taxon>
        <taxon>Myripristis</taxon>
    </lineage>
</organism>
<evidence type="ECO:0000256" key="7">
    <source>
        <dbReference type="ARBA" id="ARBA00022927"/>
    </source>
</evidence>
<dbReference type="GO" id="GO:0005794">
    <property type="term" value="C:Golgi apparatus"/>
    <property type="evidence" value="ECO:0007669"/>
    <property type="project" value="UniProtKB-SubCell"/>
</dbReference>
<feature type="coiled-coil region" evidence="13">
    <location>
        <begin position="564"/>
        <end position="645"/>
    </location>
</feature>
<evidence type="ECO:0000256" key="9">
    <source>
        <dbReference type="ARBA" id="ARBA00023054"/>
    </source>
</evidence>
<evidence type="ECO:0000256" key="6">
    <source>
        <dbReference type="ARBA" id="ARBA00022701"/>
    </source>
</evidence>
<feature type="region of interest" description="Disordered" evidence="14">
    <location>
        <begin position="668"/>
        <end position="706"/>
    </location>
</feature>
<sequence>MELCESLLTWIQTFEVEAPCQTVEDLTSGVVMAQALQKIDSVYFNDSWISRIKSEVGDNWRLKVSNLKKILKGILDYNQEVLGQQINDFTLPDVNLIGEHSDAAELGRMLQLILGCAVSCEQKQEYIQTIMIMEESVQHVVMTAIQELMSKETPVTGGNDSYVDLDRQLKKTVEELNDALATKEEIAQRCRELDMQVAALQEEKSSLLAENQVLMERLNQSDSIEDVNSPAGRRHLQLQTQLEQLQEETFRLEAAKDDYRIRCEELEKELLDVRSQNEELTSLADEAQSLKDEMDVLRHSSDKVSKLEGMVEYYKKKLEDLGVLRRQVKLLEEKNTMYMQNTVTLEEELRKANATKGQVETYKRQVVELQNRLSEESKKADKMEFEYKRLKEKVDSLQKEKDRMRTERDSLKETIEELHCVQAQEGQLTSSLFPLSSEGSDSLAAEITTPEIREHLIRLQHENKMLKLAQEGSDNEKIALLQSLLEDANSRKNELETENRLINQRLMEGQSQVEELQKNLQEQGSKADDCSVLKCLFSTREKLRELNNELLKKNALIDDMEPKYNATSQRVEELEDALKKKDDDMKQMEERYKKYLEKAKSVIRTLDPKQNQGSGPEVQALKNQLQEKDRMLHSLEKEMDKTRSQRDYEEKLIVSAWYNMGMSLQKKAAEDRLANTGSGQSFLARQRQATSTRRSYPGHVQPATAR</sequence>
<dbReference type="InterPro" id="IPR001715">
    <property type="entry name" value="CH_dom"/>
</dbReference>
<dbReference type="GO" id="GO:0031122">
    <property type="term" value="P:cytoplasmic microtubule organization"/>
    <property type="evidence" value="ECO:0007669"/>
    <property type="project" value="InterPro"/>
</dbReference>
<dbReference type="GO" id="GO:0008017">
    <property type="term" value="F:microtubule binding"/>
    <property type="evidence" value="ECO:0007669"/>
    <property type="project" value="InterPro"/>
</dbReference>
<evidence type="ECO:0000313" key="16">
    <source>
        <dbReference type="Ensembl" id="ENSMMDP00005006123.1"/>
    </source>
</evidence>
<evidence type="ECO:0000256" key="1">
    <source>
        <dbReference type="ARBA" id="ARBA00004245"/>
    </source>
</evidence>
<reference evidence="16" key="3">
    <citation type="submission" date="2025-09" db="UniProtKB">
        <authorList>
            <consortium name="Ensembl"/>
        </authorList>
    </citation>
    <scope>IDENTIFICATION</scope>
</reference>
<comment type="function">
    <text evidence="11">Acts as an adapter protein linking the dynein motor complex to various cargos and converts dynein from a non-processive to a highly processive motor in the presence of dynactin. Facilitates the interaction between dynein and dynactin and activates dynein processivity (the ability to move along a microtubule for a long distance without falling off the track). Predominantly recruits 2 dyneins, which increases both the force and speed of the microtubule motor. Component of the FTS/Hook/FHIP complex (FHF complex). The FHF complex may function to promote vesicle trafficking and/or fusion via the homotypic vesicular protein sorting complex (the HOPS complex). May regulate clearance of endocytosed receptors such as MSR1. Participates in defining the architecture and localization of the Golgi complex. FHF complex promotes the distribution of AP-4 complex to the perinuclear area of the cell.</text>
</comment>
<comment type="similarity">
    <text evidence="3">Belongs to the hook family.</text>
</comment>
<evidence type="ECO:0000259" key="15">
    <source>
        <dbReference type="PROSITE" id="PS50021"/>
    </source>
</evidence>
<reference evidence="16" key="1">
    <citation type="submission" date="2019-06" db="EMBL/GenBank/DDBJ databases">
        <authorList>
            <consortium name="Wellcome Sanger Institute Data Sharing"/>
        </authorList>
    </citation>
    <scope>NUCLEOTIDE SEQUENCE [LARGE SCALE GENOMIC DNA]</scope>
</reference>
<comment type="subcellular location">
    <subcellularLocation>
        <location evidence="1">Cytoplasm</location>
        <location evidence="1">Cytoskeleton</location>
    </subcellularLocation>
    <subcellularLocation>
        <location evidence="2">Golgi apparatus</location>
    </subcellularLocation>
</comment>
<dbReference type="Ensembl" id="ENSMMDT00005006287.1">
    <property type="protein sequence ID" value="ENSMMDP00005006123.1"/>
    <property type="gene ID" value="ENSMMDG00005001350.1"/>
</dbReference>
<accession>A0A667WX14</accession>
<dbReference type="PANTHER" id="PTHR18947">
    <property type="entry name" value="HOOK PROTEINS"/>
    <property type="match status" value="1"/>
</dbReference>
<evidence type="ECO:0000256" key="13">
    <source>
        <dbReference type="SAM" id="Coils"/>
    </source>
</evidence>
<protein>
    <recommendedName>
        <fullName evidence="12">Protein Hook homolog 3</fullName>
    </recommendedName>
</protein>
<dbReference type="InterPro" id="IPR036872">
    <property type="entry name" value="CH_dom_sf"/>
</dbReference>
<feature type="coiled-coil region" evidence="13">
    <location>
        <begin position="478"/>
        <end position="526"/>
    </location>
</feature>
<dbReference type="GO" id="GO:0005874">
    <property type="term" value="C:microtubule"/>
    <property type="evidence" value="ECO:0007669"/>
    <property type="project" value="UniProtKB-KW"/>
</dbReference>
<dbReference type="GeneTree" id="ENSGT00940000158075"/>
<proteinExistence type="inferred from homology"/>
<keyword evidence="5" id="KW-0963">Cytoplasm</keyword>
<dbReference type="Proteomes" id="UP000472263">
    <property type="component" value="Chromosome 12"/>
</dbReference>
<evidence type="ECO:0000256" key="4">
    <source>
        <dbReference type="ARBA" id="ARBA00022448"/>
    </source>
</evidence>
<evidence type="ECO:0000256" key="14">
    <source>
        <dbReference type="SAM" id="MobiDB-lite"/>
    </source>
</evidence>
<feature type="coiled-coil region" evidence="13">
    <location>
        <begin position="162"/>
        <end position="421"/>
    </location>
</feature>
<dbReference type="Pfam" id="PF19047">
    <property type="entry name" value="HOOK_N"/>
    <property type="match status" value="1"/>
</dbReference>
<reference evidence="16" key="2">
    <citation type="submission" date="2025-08" db="UniProtKB">
        <authorList>
            <consortium name="Ensembl"/>
        </authorList>
    </citation>
    <scope>IDENTIFICATION</scope>
</reference>
<gene>
    <name evidence="16" type="primary">HOOK3</name>
</gene>
<evidence type="ECO:0000256" key="2">
    <source>
        <dbReference type="ARBA" id="ARBA00004555"/>
    </source>
</evidence>
<evidence type="ECO:0000256" key="10">
    <source>
        <dbReference type="ARBA" id="ARBA00023212"/>
    </source>
</evidence>
<dbReference type="Pfam" id="PF05622">
    <property type="entry name" value="HOOK"/>
    <property type="match status" value="1"/>
</dbReference>
<dbReference type="InterPro" id="IPR043936">
    <property type="entry name" value="HOOK_N"/>
</dbReference>
<keyword evidence="9 13" id="KW-0175">Coiled coil</keyword>
<dbReference type="PANTHER" id="PTHR18947:SF38">
    <property type="entry name" value="PROTEIN HOOK HOMOLOG 3"/>
    <property type="match status" value="1"/>
</dbReference>
<feature type="domain" description="Calponin-homology (CH)" evidence="15">
    <location>
        <begin position="1"/>
        <end position="117"/>
    </location>
</feature>
<evidence type="ECO:0000313" key="17">
    <source>
        <dbReference type="Proteomes" id="UP000472263"/>
    </source>
</evidence>
<name>A0A667WX14_9TELE</name>